<reference evidence="1 4" key="1">
    <citation type="submission" date="2020-08" db="EMBL/GenBank/DDBJ databases">
        <title>Genomic Encyclopedia of Type Strains, Phase IV (KMG-IV): sequencing the most valuable type-strain genomes for metagenomic binning, comparative biology and taxonomic classification.</title>
        <authorList>
            <person name="Goeker M."/>
        </authorList>
    </citation>
    <scope>NUCLEOTIDE SEQUENCE [LARGE SCALE GENOMIC DNA]</scope>
    <source>
        <strain evidence="1 4">DSM 101535</strain>
    </source>
</reference>
<keyword evidence="4" id="KW-1185">Reference proteome</keyword>
<dbReference type="AlphaFoldDB" id="A0A7X0JEC6"/>
<name>A0A7X0JEC6_9SPHN</name>
<dbReference type="EMBL" id="JACHBT010000017">
    <property type="protein sequence ID" value="MBB6505990.1"/>
    <property type="molecule type" value="Genomic_DNA"/>
</dbReference>
<reference evidence="2 3" key="2">
    <citation type="submission" date="2020-08" db="EMBL/GenBank/DDBJ databases">
        <title>The Agave Microbiome: Exploring the role of microbial communities in plant adaptations to desert environments.</title>
        <authorList>
            <person name="Partida-Martinez L.P."/>
        </authorList>
    </citation>
    <scope>NUCLEOTIDE SEQUENCE [LARGE SCALE GENOMIC DNA]</scope>
    <source>
        <strain evidence="2 3">AS3.13</strain>
    </source>
</reference>
<dbReference type="InterPro" id="IPR018763">
    <property type="entry name" value="DUF2334"/>
</dbReference>
<reference evidence="2 3" key="3">
    <citation type="submission" date="2020-08" db="EMBL/GenBank/DDBJ databases">
        <authorList>
            <person name="Partida-Martinez L."/>
            <person name="Huntemann M."/>
            <person name="Clum A."/>
            <person name="Wang J."/>
            <person name="Palaniappan K."/>
            <person name="Ritter S."/>
            <person name="Chen I.-M."/>
            <person name="Stamatis D."/>
            <person name="Reddy T."/>
            <person name="O'Malley R."/>
            <person name="Daum C."/>
            <person name="Shapiro N."/>
            <person name="Ivanova N."/>
            <person name="Kyrpides N."/>
            <person name="Woyke T."/>
        </authorList>
    </citation>
    <scope>NUCLEOTIDE SEQUENCE [LARGE SCALE GENOMIC DNA]</scope>
    <source>
        <strain evidence="2 3">AS3.13</strain>
    </source>
</reference>
<dbReference type="EMBL" id="JACIJN010000005">
    <property type="protein sequence ID" value="MBB5726029.1"/>
    <property type="molecule type" value="Genomic_DNA"/>
</dbReference>
<accession>A0A7X0JEC6</accession>
<comment type="caution">
    <text evidence="2">The sequence shown here is derived from an EMBL/GenBank/DDBJ whole genome shotgun (WGS) entry which is preliminary data.</text>
</comment>
<dbReference type="GO" id="GO:0005975">
    <property type="term" value="P:carbohydrate metabolic process"/>
    <property type="evidence" value="ECO:0007669"/>
    <property type="project" value="InterPro"/>
</dbReference>
<dbReference type="Pfam" id="PF10096">
    <property type="entry name" value="DUF2334"/>
    <property type="match status" value="1"/>
</dbReference>
<organism evidence="2 3">
    <name type="scientific">Sphingomonas endophytica</name>
    <dbReference type="NCBI Taxonomy" id="869719"/>
    <lineage>
        <taxon>Bacteria</taxon>
        <taxon>Pseudomonadati</taxon>
        <taxon>Pseudomonadota</taxon>
        <taxon>Alphaproteobacteria</taxon>
        <taxon>Sphingomonadales</taxon>
        <taxon>Sphingomonadaceae</taxon>
        <taxon>Sphingomonas</taxon>
    </lineage>
</organism>
<protein>
    <recommendedName>
        <fullName evidence="5">Polysaccharide deacetylase</fullName>
    </recommendedName>
</protein>
<evidence type="ECO:0000313" key="2">
    <source>
        <dbReference type="EMBL" id="MBB6505990.1"/>
    </source>
</evidence>
<dbReference type="SUPFAM" id="SSF88713">
    <property type="entry name" value="Glycoside hydrolase/deacetylase"/>
    <property type="match status" value="1"/>
</dbReference>
<evidence type="ECO:0000313" key="4">
    <source>
        <dbReference type="Proteomes" id="UP000560131"/>
    </source>
</evidence>
<dbReference type="RefSeq" id="WP_184036437.1">
    <property type="nucleotide sequence ID" value="NZ_BAABAR010000003.1"/>
</dbReference>
<evidence type="ECO:0008006" key="5">
    <source>
        <dbReference type="Google" id="ProtNLM"/>
    </source>
</evidence>
<evidence type="ECO:0000313" key="1">
    <source>
        <dbReference type="EMBL" id="MBB5726029.1"/>
    </source>
</evidence>
<dbReference type="Proteomes" id="UP000522313">
    <property type="component" value="Unassembled WGS sequence"/>
</dbReference>
<dbReference type="Proteomes" id="UP000560131">
    <property type="component" value="Unassembled WGS sequence"/>
</dbReference>
<dbReference type="CDD" id="cd11374">
    <property type="entry name" value="CE4_u10"/>
    <property type="match status" value="1"/>
</dbReference>
<dbReference type="Gene3D" id="3.20.20.370">
    <property type="entry name" value="Glycoside hydrolase/deacetylase"/>
    <property type="match status" value="1"/>
</dbReference>
<gene>
    <name evidence="2" type="ORF">F4693_002987</name>
    <name evidence="1" type="ORF">FHS97_001961</name>
</gene>
<dbReference type="InterPro" id="IPR011330">
    <property type="entry name" value="Glyco_hydro/deAcase_b/a-brl"/>
</dbReference>
<sequence>MKRLLASIHDVSPRFEREVDQLLDRLAPYVGERLAMLVVPDHWGSAPWTPAFTARLRRWSDAGVEMFVHGWFHRDDSTHNGVAALKARRMTAGEGEFLGLGHDEALARMRRGKTLLEDATGRAAAGFIAPAWLYSDGARAALGDAGFALAEDHARVWAPGGGVVARGPVITWASRSEARALSSLAAAAVLRHALQPLPTVRIAVHPGDVTRPALLRSIDRTFAAFTRGGRRPAAYADLLTVARASISA</sequence>
<proteinExistence type="predicted"/>
<evidence type="ECO:0000313" key="3">
    <source>
        <dbReference type="Proteomes" id="UP000522313"/>
    </source>
</evidence>